<dbReference type="AlphaFoldDB" id="A0A3M7S1H9"/>
<organism evidence="1 2">
    <name type="scientific">Brachionus plicatilis</name>
    <name type="common">Marine rotifer</name>
    <name type="synonym">Brachionus muelleri</name>
    <dbReference type="NCBI Taxonomy" id="10195"/>
    <lineage>
        <taxon>Eukaryota</taxon>
        <taxon>Metazoa</taxon>
        <taxon>Spiralia</taxon>
        <taxon>Gnathifera</taxon>
        <taxon>Rotifera</taxon>
        <taxon>Eurotatoria</taxon>
        <taxon>Monogononta</taxon>
        <taxon>Pseudotrocha</taxon>
        <taxon>Ploima</taxon>
        <taxon>Brachionidae</taxon>
        <taxon>Brachionus</taxon>
    </lineage>
</organism>
<proteinExistence type="predicted"/>
<name>A0A3M7S1H9_BRAPC</name>
<comment type="caution">
    <text evidence="1">The sequence shown here is derived from an EMBL/GenBank/DDBJ whole genome shotgun (WGS) entry which is preliminary data.</text>
</comment>
<evidence type="ECO:0000313" key="2">
    <source>
        <dbReference type="Proteomes" id="UP000276133"/>
    </source>
</evidence>
<sequence>MTNKRLKQELSNNAYQKLSRIIIYHIFRGSELKIALINFNFKTSLKAFWNCLEIGHSHLSKNLS</sequence>
<dbReference type="Proteomes" id="UP000276133">
    <property type="component" value="Unassembled WGS sequence"/>
</dbReference>
<keyword evidence="2" id="KW-1185">Reference proteome</keyword>
<dbReference type="EMBL" id="REGN01002211">
    <property type="protein sequence ID" value="RNA29498.1"/>
    <property type="molecule type" value="Genomic_DNA"/>
</dbReference>
<reference evidence="1 2" key="1">
    <citation type="journal article" date="2018" name="Sci. Rep.">
        <title>Genomic signatures of local adaptation to the degree of environmental predictability in rotifers.</title>
        <authorList>
            <person name="Franch-Gras L."/>
            <person name="Hahn C."/>
            <person name="Garcia-Roger E.M."/>
            <person name="Carmona M.J."/>
            <person name="Serra M."/>
            <person name="Gomez A."/>
        </authorList>
    </citation>
    <scope>NUCLEOTIDE SEQUENCE [LARGE SCALE GENOMIC DNA]</scope>
    <source>
        <strain evidence="1">HYR1</strain>
    </source>
</reference>
<protein>
    <submittedName>
        <fullName evidence="1">Uncharacterized protein</fullName>
    </submittedName>
</protein>
<gene>
    <name evidence="1" type="ORF">BpHYR1_048907</name>
</gene>
<evidence type="ECO:0000313" key="1">
    <source>
        <dbReference type="EMBL" id="RNA29498.1"/>
    </source>
</evidence>
<accession>A0A3M7S1H9</accession>